<feature type="transmembrane region" description="Helical" evidence="8">
    <location>
        <begin position="196"/>
        <end position="216"/>
    </location>
</feature>
<dbReference type="EMBL" id="SLUO01000010">
    <property type="protein sequence ID" value="TCL56860.1"/>
    <property type="molecule type" value="Genomic_DNA"/>
</dbReference>
<accession>A0A4R1QY66</accession>
<feature type="transmembrane region" description="Helical" evidence="8">
    <location>
        <begin position="154"/>
        <end position="176"/>
    </location>
</feature>
<dbReference type="InterPro" id="IPR000522">
    <property type="entry name" value="ABC_transptr_permease_BtuC"/>
</dbReference>
<keyword evidence="10" id="KW-1185">Reference proteome</keyword>
<dbReference type="SUPFAM" id="SSF81345">
    <property type="entry name" value="ABC transporter involved in vitamin B12 uptake, BtuC"/>
    <property type="match status" value="1"/>
</dbReference>
<evidence type="ECO:0000313" key="10">
    <source>
        <dbReference type="Proteomes" id="UP000295718"/>
    </source>
</evidence>
<dbReference type="STRING" id="1469948.GCA_000732725_02802"/>
<protein>
    <submittedName>
        <fullName evidence="9">Iron complex transport system permease protein</fullName>
    </submittedName>
</protein>
<dbReference type="Proteomes" id="UP000295718">
    <property type="component" value="Unassembled WGS sequence"/>
</dbReference>
<feature type="transmembrane region" description="Helical" evidence="8">
    <location>
        <begin position="58"/>
        <end position="78"/>
    </location>
</feature>
<comment type="similarity">
    <text evidence="2">Belongs to the binding-protein-dependent transport system permease family. FecCD subfamily.</text>
</comment>
<dbReference type="PANTHER" id="PTHR30472">
    <property type="entry name" value="FERRIC ENTEROBACTIN TRANSPORT SYSTEM PERMEASE PROTEIN"/>
    <property type="match status" value="1"/>
</dbReference>
<feature type="transmembrane region" description="Helical" evidence="8">
    <location>
        <begin position="243"/>
        <end position="265"/>
    </location>
</feature>
<dbReference type="AlphaFoldDB" id="A0A4R1QY66"/>
<keyword evidence="6 8" id="KW-1133">Transmembrane helix</keyword>
<evidence type="ECO:0000256" key="3">
    <source>
        <dbReference type="ARBA" id="ARBA00022448"/>
    </source>
</evidence>
<sequence>MKEKKYGFRAAVCLSLLLTVVLIALMVGSYHISPFQIVQTLLGSGSKLQNFTVFQIRLPRIVLAVIVASALGVSGGILQGITRNPLAEPGMIGINAGAALFVVLWISAGTTDYYSTLPVLTILGMPLLAMTGSLLSVGLIYLLSSKSGIRPVRFILTGIGVNGGILAVISFYQLSMSKGDYNQVLTWTNGSLWGSNWNYILLTAPLVILLIGAVLFRSKNLDVLALGDELAAGVGLSVPKERLLFLLLATFLAALATSVAGSIAFLGLLGPQIAKRLTGPVHGKMLPMAALISSILLVGADVIAKNLFSPLEIPVGIVVSIVGVPYFIYLMIKER</sequence>
<dbReference type="PANTHER" id="PTHR30472:SF24">
    <property type="entry name" value="FERRIC ENTEROBACTIN TRANSPORT SYSTEM PERMEASE PROTEIN FEPG"/>
    <property type="match status" value="1"/>
</dbReference>
<name>A0A4R1QY66_9FIRM</name>
<comment type="subcellular location">
    <subcellularLocation>
        <location evidence="1">Cell membrane</location>
        <topology evidence="1">Multi-pass membrane protein</topology>
    </subcellularLocation>
</comment>
<proteinExistence type="inferred from homology"/>
<organism evidence="9 10">
    <name type="scientific">Kineothrix alysoides</name>
    <dbReference type="NCBI Taxonomy" id="1469948"/>
    <lineage>
        <taxon>Bacteria</taxon>
        <taxon>Bacillati</taxon>
        <taxon>Bacillota</taxon>
        <taxon>Clostridia</taxon>
        <taxon>Lachnospirales</taxon>
        <taxon>Lachnospiraceae</taxon>
        <taxon>Kineothrix</taxon>
    </lineage>
</organism>
<evidence type="ECO:0000256" key="7">
    <source>
        <dbReference type="ARBA" id="ARBA00023136"/>
    </source>
</evidence>
<feature type="transmembrane region" description="Helical" evidence="8">
    <location>
        <begin position="120"/>
        <end position="142"/>
    </location>
</feature>
<dbReference type="GO" id="GO:0005886">
    <property type="term" value="C:plasma membrane"/>
    <property type="evidence" value="ECO:0007669"/>
    <property type="project" value="UniProtKB-SubCell"/>
</dbReference>
<keyword evidence="3" id="KW-0813">Transport</keyword>
<keyword evidence="7 8" id="KW-0472">Membrane</keyword>
<dbReference type="CDD" id="cd06550">
    <property type="entry name" value="TM_ABC_iron-siderophores_like"/>
    <property type="match status" value="1"/>
</dbReference>
<evidence type="ECO:0000256" key="8">
    <source>
        <dbReference type="SAM" id="Phobius"/>
    </source>
</evidence>
<evidence type="ECO:0000256" key="6">
    <source>
        <dbReference type="ARBA" id="ARBA00022989"/>
    </source>
</evidence>
<dbReference type="Gene3D" id="1.10.3470.10">
    <property type="entry name" value="ABC transporter involved in vitamin B12 uptake, BtuC"/>
    <property type="match status" value="1"/>
</dbReference>
<dbReference type="GO" id="GO:0033214">
    <property type="term" value="P:siderophore-iron import into cell"/>
    <property type="evidence" value="ECO:0007669"/>
    <property type="project" value="TreeGrafter"/>
</dbReference>
<evidence type="ECO:0000313" key="9">
    <source>
        <dbReference type="EMBL" id="TCL56860.1"/>
    </source>
</evidence>
<evidence type="ECO:0000256" key="2">
    <source>
        <dbReference type="ARBA" id="ARBA00007935"/>
    </source>
</evidence>
<dbReference type="GO" id="GO:0022857">
    <property type="term" value="F:transmembrane transporter activity"/>
    <property type="evidence" value="ECO:0007669"/>
    <property type="project" value="InterPro"/>
</dbReference>
<keyword evidence="5 8" id="KW-0812">Transmembrane</keyword>
<feature type="transmembrane region" description="Helical" evidence="8">
    <location>
        <begin position="311"/>
        <end position="332"/>
    </location>
</feature>
<dbReference type="Pfam" id="PF01032">
    <property type="entry name" value="FecCD"/>
    <property type="match status" value="1"/>
</dbReference>
<comment type="caution">
    <text evidence="9">The sequence shown here is derived from an EMBL/GenBank/DDBJ whole genome shotgun (WGS) entry which is preliminary data.</text>
</comment>
<dbReference type="RefSeq" id="WP_051869623.1">
    <property type="nucleotide sequence ID" value="NZ_JPNB01000002.1"/>
</dbReference>
<evidence type="ECO:0000256" key="4">
    <source>
        <dbReference type="ARBA" id="ARBA00022475"/>
    </source>
</evidence>
<dbReference type="FunFam" id="1.10.3470.10:FF:000001">
    <property type="entry name" value="Vitamin B12 ABC transporter permease BtuC"/>
    <property type="match status" value="1"/>
</dbReference>
<feature type="transmembrane region" description="Helical" evidence="8">
    <location>
        <begin position="90"/>
        <end position="108"/>
    </location>
</feature>
<feature type="transmembrane region" description="Helical" evidence="8">
    <location>
        <begin position="285"/>
        <end position="304"/>
    </location>
</feature>
<gene>
    <name evidence="9" type="ORF">EDD76_11032</name>
</gene>
<dbReference type="OrthoDB" id="9792889at2"/>
<evidence type="ECO:0000256" key="5">
    <source>
        <dbReference type="ARBA" id="ARBA00022692"/>
    </source>
</evidence>
<evidence type="ECO:0000256" key="1">
    <source>
        <dbReference type="ARBA" id="ARBA00004651"/>
    </source>
</evidence>
<dbReference type="InterPro" id="IPR037294">
    <property type="entry name" value="ABC_BtuC-like"/>
</dbReference>
<reference evidence="9 10" key="1">
    <citation type="submission" date="2019-03" db="EMBL/GenBank/DDBJ databases">
        <title>Genomic Encyclopedia of Type Strains, Phase IV (KMG-IV): sequencing the most valuable type-strain genomes for metagenomic binning, comparative biology and taxonomic classification.</title>
        <authorList>
            <person name="Goeker M."/>
        </authorList>
    </citation>
    <scope>NUCLEOTIDE SEQUENCE [LARGE SCALE GENOMIC DNA]</scope>
    <source>
        <strain evidence="9 10">DSM 100556</strain>
    </source>
</reference>
<keyword evidence="4" id="KW-1003">Cell membrane</keyword>